<dbReference type="InterPro" id="IPR011009">
    <property type="entry name" value="Kinase-like_dom_sf"/>
</dbReference>
<dbReference type="SUPFAM" id="SSF56112">
    <property type="entry name" value="Protein kinase-like (PK-like)"/>
    <property type="match status" value="1"/>
</dbReference>
<reference evidence="2 3" key="1">
    <citation type="submission" date="2024-07" db="EMBL/GenBank/DDBJ databases">
        <title>Draft sequence of the Neodothiora populina.</title>
        <authorList>
            <person name="Drown D.D."/>
            <person name="Schuette U.S."/>
            <person name="Buechlein A.B."/>
            <person name="Rusch D.R."/>
            <person name="Winton L.W."/>
            <person name="Adams G.A."/>
        </authorList>
    </citation>
    <scope>NUCLEOTIDE SEQUENCE [LARGE SCALE GENOMIC DNA]</scope>
    <source>
        <strain evidence="2 3">CPC 39397</strain>
    </source>
</reference>
<dbReference type="InterPro" id="IPR051035">
    <property type="entry name" value="Mito_inheritance_9"/>
</dbReference>
<dbReference type="EMBL" id="JBFMKM010000005">
    <property type="protein sequence ID" value="KAL1305924.1"/>
    <property type="molecule type" value="Genomic_DNA"/>
</dbReference>
<dbReference type="Proteomes" id="UP001562354">
    <property type="component" value="Unassembled WGS sequence"/>
</dbReference>
<dbReference type="GeneID" id="95977766"/>
<dbReference type="Gene3D" id="3.30.200.20">
    <property type="entry name" value="Phosphorylase Kinase, domain 1"/>
    <property type="match status" value="1"/>
</dbReference>
<keyword evidence="3" id="KW-1185">Reference proteome</keyword>
<evidence type="ECO:0000259" key="1">
    <source>
        <dbReference type="Pfam" id="PF01636"/>
    </source>
</evidence>
<organism evidence="2 3">
    <name type="scientific">Neodothiora populina</name>
    <dbReference type="NCBI Taxonomy" id="2781224"/>
    <lineage>
        <taxon>Eukaryota</taxon>
        <taxon>Fungi</taxon>
        <taxon>Dikarya</taxon>
        <taxon>Ascomycota</taxon>
        <taxon>Pezizomycotina</taxon>
        <taxon>Dothideomycetes</taxon>
        <taxon>Dothideomycetidae</taxon>
        <taxon>Dothideales</taxon>
        <taxon>Dothioraceae</taxon>
        <taxon>Neodothiora</taxon>
    </lineage>
</organism>
<gene>
    <name evidence="2" type="ORF">AAFC00_004066</name>
</gene>
<dbReference type="InterPro" id="IPR002575">
    <property type="entry name" value="Aminoglycoside_PTrfase"/>
</dbReference>
<sequence>MATRRIWQHPILKTHSYSRQHGKLWRPIIDRVFSVSQPLSCPLPKLLDIPDFKDASHSFYNYTSGGCLYNDRLRRQERHLVFDVSALLDVVSKAAGRPRESVTNIAKLAEGGYYRVFEVTFSDSLAVIARIPYPCTVPRQFGIASEVATMQYLRLHGIPVPEVLDWTVSPNPVGSKYMIMAKAQGTELEQTWYTMSIEERSNVVKQIVVLESKMFQLDFPASGSIYHQSFLESHEVSTFVPLDSTFGEGTFCIGPSSELLWWYKDRDQLEVRRGPWKTATEVMESVGQRELAWLERFGQPRYPREVMYRESYDKKMVDPATQMRNLRDYLALAPLIVPDDPELVKPIIRHPDLSPSNIFVSESGDITALLDWQYTCILPL</sequence>
<dbReference type="PANTHER" id="PTHR36091:SF2">
    <property type="entry name" value="AMINOGLYCOSIDE PHOSPHOTRANSFERASE DOMAIN-CONTAINING PROTEIN"/>
    <property type="match status" value="1"/>
</dbReference>
<accession>A0ABR3PIG4</accession>
<dbReference type="Pfam" id="PF01636">
    <property type="entry name" value="APH"/>
    <property type="match status" value="1"/>
</dbReference>
<proteinExistence type="predicted"/>
<evidence type="ECO:0000313" key="3">
    <source>
        <dbReference type="Proteomes" id="UP001562354"/>
    </source>
</evidence>
<comment type="caution">
    <text evidence="2">The sequence shown here is derived from an EMBL/GenBank/DDBJ whole genome shotgun (WGS) entry which is preliminary data.</text>
</comment>
<name>A0ABR3PIG4_9PEZI</name>
<dbReference type="RefSeq" id="XP_069202197.1">
    <property type="nucleotide sequence ID" value="XM_069348433.1"/>
</dbReference>
<feature type="domain" description="Aminoglycoside phosphotransferase" evidence="1">
    <location>
        <begin position="116"/>
        <end position="377"/>
    </location>
</feature>
<dbReference type="PANTHER" id="PTHR36091">
    <property type="entry name" value="ALTERED INHERITANCE OF MITOCHONDRIA PROTEIN 9, MITOCHONDRIAL"/>
    <property type="match status" value="1"/>
</dbReference>
<protein>
    <recommendedName>
        <fullName evidence="1">Aminoglycoside phosphotransferase domain-containing protein</fullName>
    </recommendedName>
</protein>
<evidence type="ECO:0000313" key="2">
    <source>
        <dbReference type="EMBL" id="KAL1305924.1"/>
    </source>
</evidence>